<keyword evidence="2" id="KW-0732">Signal</keyword>
<evidence type="ECO:0000256" key="2">
    <source>
        <dbReference type="SAM" id="SignalP"/>
    </source>
</evidence>
<dbReference type="EMBL" id="RCSS01000656">
    <property type="protein sequence ID" value="RVD91070.1"/>
    <property type="molecule type" value="Genomic_DNA"/>
</dbReference>
<evidence type="ECO:0000313" key="4">
    <source>
        <dbReference type="EMBL" id="RVD91070.1"/>
    </source>
</evidence>
<sequence length="290" mass="34230">MKVLQEILIFVFVCIIQGSEEERNLRDIPMKFIGDVLMKQARGESSEPIKFEITLRLQSENPRDIPFQPFWPYKRVSDKRFKKAIIRFLEETYWRPPFSFPNIPEVRKMLSLIYDWIDSFKELCIFTSLSMFGTGGYINMSQKYPPPRPGEKWYSRGLLQISGEENYKVLAKLTCDKEFLTNPDILATYDSEATEASVFFWNYLIKKRKKVDPDFEMNFDNGLKLLFPKFFEPGHEEEFKKFKKSRHELYEKIRELFEKGKGSGDHSSKHHRETVKNSSSSSDDTCQLGF</sequence>
<dbReference type="Pfam" id="PF00182">
    <property type="entry name" value="Glyco_hydro_19"/>
    <property type="match status" value="1"/>
</dbReference>
<evidence type="ECO:0000256" key="1">
    <source>
        <dbReference type="SAM" id="MobiDB-lite"/>
    </source>
</evidence>
<dbReference type="GO" id="GO:0016998">
    <property type="term" value="P:cell wall macromolecule catabolic process"/>
    <property type="evidence" value="ECO:0007669"/>
    <property type="project" value="InterPro"/>
</dbReference>
<dbReference type="GO" id="GO:0004568">
    <property type="term" value="F:chitinase activity"/>
    <property type="evidence" value="ECO:0007669"/>
    <property type="project" value="InterPro"/>
</dbReference>
<dbReference type="InterPro" id="IPR023346">
    <property type="entry name" value="Lysozyme-like_dom_sf"/>
</dbReference>
<protein>
    <recommendedName>
        <fullName evidence="3">Glycoside hydrolase family 19 catalytic domain-containing protein</fullName>
    </recommendedName>
</protein>
<dbReference type="SUPFAM" id="SSF53955">
    <property type="entry name" value="Lysozyme-like"/>
    <property type="match status" value="1"/>
</dbReference>
<reference evidence="4 5" key="1">
    <citation type="submission" date="2018-10" db="EMBL/GenBank/DDBJ databases">
        <title>Draft genome sequence of the microsporidian Tubulinosema ratisbonensis.</title>
        <authorList>
            <person name="Polonais V."/>
            <person name="Peyretaillade E."/>
            <person name="Niehus S."/>
            <person name="Wawrzyniak I."/>
            <person name="Franchet A."/>
            <person name="Gaspin C."/>
            <person name="Reichstadt M."/>
            <person name="Belser C."/>
            <person name="Labadie K."/>
            <person name="Delbac F."/>
            <person name="Ferrandon D."/>
        </authorList>
    </citation>
    <scope>NUCLEOTIDE SEQUENCE [LARGE SCALE GENOMIC DNA]</scope>
    <source>
        <strain evidence="4 5">Franzen</strain>
    </source>
</reference>
<organism evidence="4 5">
    <name type="scientific">Tubulinosema ratisbonensis</name>
    <dbReference type="NCBI Taxonomy" id="291195"/>
    <lineage>
        <taxon>Eukaryota</taxon>
        <taxon>Fungi</taxon>
        <taxon>Fungi incertae sedis</taxon>
        <taxon>Microsporidia</taxon>
        <taxon>Tubulinosematoidea</taxon>
        <taxon>Tubulinosematidae</taxon>
        <taxon>Tubulinosema</taxon>
    </lineage>
</organism>
<keyword evidence="5" id="KW-1185">Reference proteome</keyword>
<dbReference type="InterPro" id="IPR000726">
    <property type="entry name" value="Glyco_hydro_19_cat"/>
</dbReference>
<feature type="region of interest" description="Disordered" evidence="1">
    <location>
        <begin position="260"/>
        <end position="290"/>
    </location>
</feature>
<feature type="signal peptide" evidence="2">
    <location>
        <begin position="1"/>
        <end position="21"/>
    </location>
</feature>
<gene>
    <name evidence="4" type="ORF">TUBRATIS_24910</name>
</gene>
<evidence type="ECO:0000313" key="5">
    <source>
        <dbReference type="Proteomes" id="UP000282876"/>
    </source>
</evidence>
<accession>A0A437AIT0</accession>
<dbReference type="AlphaFoldDB" id="A0A437AIT0"/>
<dbReference type="GO" id="GO:0006032">
    <property type="term" value="P:chitin catabolic process"/>
    <property type="evidence" value="ECO:0007669"/>
    <property type="project" value="InterPro"/>
</dbReference>
<proteinExistence type="predicted"/>
<evidence type="ECO:0000259" key="3">
    <source>
        <dbReference type="Pfam" id="PF00182"/>
    </source>
</evidence>
<dbReference type="OrthoDB" id="2196347at2759"/>
<dbReference type="Gene3D" id="1.10.530.10">
    <property type="match status" value="1"/>
</dbReference>
<feature type="chain" id="PRO_5019076673" description="Glycoside hydrolase family 19 catalytic domain-containing protein" evidence="2">
    <location>
        <begin position="22"/>
        <end position="290"/>
    </location>
</feature>
<feature type="compositionally biased region" description="Polar residues" evidence="1">
    <location>
        <begin position="276"/>
        <end position="290"/>
    </location>
</feature>
<feature type="domain" description="Glycoside hydrolase family 19 catalytic" evidence="3">
    <location>
        <begin position="134"/>
        <end position="202"/>
    </location>
</feature>
<name>A0A437AIT0_9MICR</name>
<dbReference type="Proteomes" id="UP000282876">
    <property type="component" value="Unassembled WGS sequence"/>
</dbReference>
<dbReference type="VEuPathDB" id="MicrosporidiaDB:TUBRATIS_24910"/>
<comment type="caution">
    <text evidence="4">The sequence shown here is derived from an EMBL/GenBank/DDBJ whole genome shotgun (WGS) entry which is preliminary data.</text>
</comment>